<protein>
    <submittedName>
        <fullName evidence="2">Uncharacterized protein</fullName>
    </submittedName>
</protein>
<keyword evidence="1" id="KW-0472">Membrane</keyword>
<name>A0A9Q3YLP3_VIBPH</name>
<evidence type="ECO:0000313" key="3">
    <source>
        <dbReference type="Proteomes" id="UP000726777"/>
    </source>
</evidence>
<keyword evidence="1" id="KW-1133">Transmembrane helix</keyword>
<organism evidence="2 3">
    <name type="scientific">Vibrio parahaemolyticus</name>
    <dbReference type="NCBI Taxonomy" id="670"/>
    <lineage>
        <taxon>Bacteria</taxon>
        <taxon>Pseudomonadati</taxon>
        <taxon>Pseudomonadota</taxon>
        <taxon>Gammaproteobacteria</taxon>
        <taxon>Vibrionales</taxon>
        <taxon>Vibrionaceae</taxon>
        <taxon>Vibrio</taxon>
    </lineage>
</organism>
<proteinExistence type="predicted"/>
<evidence type="ECO:0000313" key="2">
    <source>
        <dbReference type="EMBL" id="MCC3808363.1"/>
    </source>
</evidence>
<dbReference type="EMBL" id="JACVHL010000048">
    <property type="protein sequence ID" value="MCC3808363.1"/>
    <property type="molecule type" value="Genomic_DNA"/>
</dbReference>
<comment type="caution">
    <text evidence="2">The sequence shown here is derived from an EMBL/GenBank/DDBJ whole genome shotgun (WGS) entry which is preliminary data.</text>
</comment>
<evidence type="ECO:0000256" key="1">
    <source>
        <dbReference type="SAM" id="Phobius"/>
    </source>
</evidence>
<dbReference type="Proteomes" id="UP000726777">
    <property type="component" value="Unassembled WGS sequence"/>
</dbReference>
<dbReference type="AlphaFoldDB" id="A0A9Q3YLP3"/>
<dbReference type="RefSeq" id="WP_176296517.1">
    <property type="nucleotide sequence ID" value="NZ_CAJDZF010000002.1"/>
</dbReference>
<accession>A0A9Q3YLP3</accession>
<gene>
    <name evidence="2" type="ORF">IB292_25520</name>
</gene>
<reference evidence="2" key="1">
    <citation type="submission" date="2020-09" db="EMBL/GenBank/DDBJ databases">
        <title>Genome sequence of Vibrio parahaemolyticus isolates.</title>
        <authorList>
            <person name="Hammerl J.A."/>
            <person name="Strauch E."/>
        </authorList>
    </citation>
    <scope>NUCLEOTIDE SEQUENCE</scope>
    <source>
        <strain evidence="2">17-VB00146</strain>
    </source>
</reference>
<sequence length="61" mass="6448">MQNKPCPVLIGLTFDEESQEALNAINEMNAKIDDGWVAIALGHLAVIFGGLTVKAPASPDL</sequence>
<feature type="transmembrane region" description="Helical" evidence="1">
    <location>
        <begin position="35"/>
        <end position="53"/>
    </location>
</feature>
<keyword evidence="1" id="KW-0812">Transmembrane</keyword>